<comment type="caution">
    <text evidence="2">The sequence shown here is derived from an EMBL/GenBank/DDBJ whole genome shotgun (WGS) entry which is preliminary data.</text>
</comment>
<evidence type="ECO:0000313" key="3">
    <source>
        <dbReference type="Proteomes" id="UP000233551"/>
    </source>
</evidence>
<proteinExistence type="predicted"/>
<keyword evidence="3" id="KW-1185">Reference proteome</keyword>
<dbReference type="AlphaFoldDB" id="A0A2I0KJS8"/>
<dbReference type="Proteomes" id="UP000233551">
    <property type="component" value="Unassembled WGS sequence"/>
</dbReference>
<sequence length="124" mass="13957">MACKRGLGLECKRIRRRRKDGPGEEYFRLSEEEQTDSGQYDLSEEMTNQRNGQATSEVDREGIDRLDAPVGGGSSRRGHEAGASPRIDRDLEFEIRSIRGQGLPICCLDPTSTDVGILYLYRCM</sequence>
<feature type="region of interest" description="Disordered" evidence="1">
    <location>
        <begin position="22"/>
        <end position="90"/>
    </location>
</feature>
<feature type="compositionally biased region" description="Basic and acidic residues" evidence="1">
    <location>
        <begin position="22"/>
        <end position="31"/>
    </location>
</feature>
<dbReference type="EMBL" id="PGOL01000571">
    <property type="protein sequence ID" value="PKI68056.1"/>
    <property type="molecule type" value="Genomic_DNA"/>
</dbReference>
<evidence type="ECO:0000313" key="2">
    <source>
        <dbReference type="EMBL" id="PKI68056.1"/>
    </source>
</evidence>
<feature type="compositionally biased region" description="Polar residues" evidence="1">
    <location>
        <begin position="36"/>
        <end position="56"/>
    </location>
</feature>
<evidence type="ECO:0000256" key="1">
    <source>
        <dbReference type="SAM" id="MobiDB-lite"/>
    </source>
</evidence>
<reference evidence="2 3" key="1">
    <citation type="submission" date="2017-11" db="EMBL/GenBank/DDBJ databases">
        <title>De-novo sequencing of pomegranate (Punica granatum L.) genome.</title>
        <authorList>
            <person name="Akparov Z."/>
            <person name="Amiraslanov A."/>
            <person name="Hajiyeva S."/>
            <person name="Abbasov M."/>
            <person name="Kaur K."/>
            <person name="Hamwieh A."/>
            <person name="Solovyev V."/>
            <person name="Salamov A."/>
            <person name="Braich B."/>
            <person name="Kosarev P."/>
            <person name="Mahmoud A."/>
            <person name="Hajiyev E."/>
            <person name="Babayeva S."/>
            <person name="Izzatullayeva V."/>
            <person name="Mammadov A."/>
            <person name="Mammadov A."/>
            <person name="Sharifova S."/>
            <person name="Ojaghi J."/>
            <person name="Eynullazada K."/>
            <person name="Bayramov B."/>
            <person name="Abdulazimova A."/>
            <person name="Shahmuradov I."/>
        </authorList>
    </citation>
    <scope>NUCLEOTIDE SEQUENCE [LARGE SCALE GENOMIC DNA]</scope>
    <source>
        <strain evidence="3">cv. AG2017</strain>
        <tissue evidence="2">Leaf</tissue>
    </source>
</reference>
<name>A0A2I0KJS8_PUNGR</name>
<accession>A0A2I0KJS8</accession>
<gene>
    <name evidence="2" type="ORF">CRG98_011652</name>
</gene>
<protein>
    <submittedName>
        <fullName evidence="2">Uncharacterized protein</fullName>
    </submittedName>
</protein>
<organism evidence="2 3">
    <name type="scientific">Punica granatum</name>
    <name type="common">Pomegranate</name>
    <dbReference type="NCBI Taxonomy" id="22663"/>
    <lineage>
        <taxon>Eukaryota</taxon>
        <taxon>Viridiplantae</taxon>
        <taxon>Streptophyta</taxon>
        <taxon>Embryophyta</taxon>
        <taxon>Tracheophyta</taxon>
        <taxon>Spermatophyta</taxon>
        <taxon>Magnoliopsida</taxon>
        <taxon>eudicotyledons</taxon>
        <taxon>Gunneridae</taxon>
        <taxon>Pentapetalae</taxon>
        <taxon>rosids</taxon>
        <taxon>malvids</taxon>
        <taxon>Myrtales</taxon>
        <taxon>Lythraceae</taxon>
        <taxon>Punica</taxon>
    </lineage>
</organism>
<feature type="compositionally biased region" description="Basic and acidic residues" evidence="1">
    <location>
        <begin position="57"/>
        <end position="67"/>
    </location>
</feature>